<accession>A0A1E5XKZ0</accession>
<name>A0A1E5XKZ0_9HYPH</name>
<dbReference type="EMBL" id="LAJE02000292">
    <property type="protein sequence ID" value="OEO29276.1"/>
    <property type="molecule type" value="Genomic_DNA"/>
</dbReference>
<sequence>MKLRILAVVLALMPLPQLAVAQEVQQGALLQQVYVLWGMMDGAANFCWEAANYDVAYMEAHQNWLANNVIVRDELDATLAASGEAPALAGESEAAGSTGIVDILKQATNPEEACGNWLRATLAGDYDAELYMAEQLGLLRERDGM</sequence>
<evidence type="ECO:0000313" key="2">
    <source>
        <dbReference type="EMBL" id="OEO29276.1"/>
    </source>
</evidence>
<evidence type="ECO:0008006" key="4">
    <source>
        <dbReference type="Google" id="ProtNLM"/>
    </source>
</evidence>
<keyword evidence="1" id="KW-0732">Signal</keyword>
<dbReference type="AlphaFoldDB" id="A0A1E5XKZ0"/>
<comment type="caution">
    <text evidence="2">The sequence shown here is derived from an EMBL/GenBank/DDBJ whole genome shotgun (WGS) entry which is preliminary data.</text>
</comment>
<proteinExistence type="predicted"/>
<evidence type="ECO:0000256" key="1">
    <source>
        <dbReference type="SAM" id="SignalP"/>
    </source>
</evidence>
<evidence type="ECO:0000313" key="3">
    <source>
        <dbReference type="Proteomes" id="UP000095463"/>
    </source>
</evidence>
<reference evidence="2 3" key="1">
    <citation type="journal article" date="2015" name="Genome Announc.">
        <title>Genome Assemblies of Three Soil-Associated Devosia species: D. insulae, D. limi, and D. soli.</title>
        <authorList>
            <person name="Hassan Y.I."/>
            <person name="Lepp D."/>
            <person name="Zhou T."/>
        </authorList>
    </citation>
    <scope>NUCLEOTIDE SEQUENCE [LARGE SCALE GENOMIC DNA]</scope>
    <source>
        <strain evidence="2 3">DS-56</strain>
    </source>
</reference>
<dbReference type="RefSeq" id="WP_141728414.1">
    <property type="nucleotide sequence ID" value="NZ_LAJE02000292.1"/>
</dbReference>
<organism evidence="2 3">
    <name type="scientific">Devosia insulae DS-56</name>
    <dbReference type="NCBI Taxonomy" id="1116389"/>
    <lineage>
        <taxon>Bacteria</taxon>
        <taxon>Pseudomonadati</taxon>
        <taxon>Pseudomonadota</taxon>
        <taxon>Alphaproteobacteria</taxon>
        <taxon>Hyphomicrobiales</taxon>
        <taxon>Devosiaceae</taxon>
        <taxon>Devosia</taxon>
    </lineage>
</organism>
<keyword evidence="3" id="KW-1185">Reference proteome</keyword>
<dbReference type="Proteomes" id="UP000095463">
    <property type="component" value="Unassembled WGS sequence"/>
</dbReference>
<protein>
    <recommendedName>
        <fullName evidence="4">Lysozyme inhibitor LprI N-terminal domain-containing protein</fullName>
    </recommendedName>
</protein>
<feature type="chain" id="PRO_5009190247" description="Lysozyme inhibitor LprI N-terminal domain-containing protein" evidence="1">
    <location>
        <begin position="22"/>
        <end position="145"/>
    </location>
</feature>
<feature type="signal peptide" evidence="1">
    <location>
        <begin position="1"/>
        <end position="21"/>
    </location>
</feature>
<gene>
    <name evidence="2" type="ORF">VW23_026265</name>
</gene>